<dbReference type="AlphaFoldDB" id="A0A9N7Y4T0"/>
<gene>
    <name evidence="2" type="ORF">PLEPLA_LOCUS73</name>
</gene>
<feature type="compositionally biased region" description="Basic and acidic residues" evidence="1">
    <location>
        <begin position="7"/>
        <end position="22"/>
    </location>
</feature>
<proteinExistence type="predicted"/>
<evidence type="ECO:0000313" key="3">
    <source>
        <dbReference type="Proteomes" id="UP001153269"/>
    </source>
</evidence>
<organism evidence="2 3">
    <name type="scientific">Pleuronectes platessa</name>
    <name type="common">European plaice</name>
    <dbReference type="NCBI Taxonomy" id="8262"/>
    <lineage>
        <taxon>Eukaryota</taxon>
        <taxon>Metazoa</taxon>
        <taxon>Chordata</taxon>
        <taxon>Craniata</taxon>
        <taxon>Vertebrata</taxon>
        <taxon>Euteleostomi</taxon>
        <taxon>Actinopterygii</taxon>
        <taxon>Neopterygii</taxon>
        <taxon>Teleostei</taxon>
        <taxon>Neoteleostei</taxon>
        <taxon>Acanthomorphata</taxon>
        <taxon>Carangaria</taxon>
        <taxon>Pleuronectiformes</taxon>
        <taxon>Pleuronectoidei</taxon>
        <taxon>Pleuronectidae</taxon>
        <taxon>Pleuronectes</taxon>
    </lineage>
</organism>
<feature type="compositionally biased region" description="Low complexity" evidence="1">
    <location>
        <begin position="23"/>
        <end position="37"/>
    </location>
</feature>
<name>A0A9N7Y4T0_PLEPL</name>
<evidence type="ECO:0000256" key="1">
    <source>
        <dbReference type="SAM" id="MobiDB-lite"/>
    </source>
</evidence>
<keyword evidence="3" id="KW-1185">Reference proteome</keyword>
<dbReference type="EMBL" id="CADEAL010000001">
    <property type="protein sequence ID" value="CAB1412382.1"/>
    <property type="molecule type" value="Genomic_DNA"/>
</dbReference>
<dbReference type="Proteomes" id="UP001153269">
    <property type="component" value="Unassembled WGS sequence"/>
</dbReference>
<sequence length="103" mass="11453">MSNPPDLNHRHVPESPHSEGRRGFFSSLSGSGRTLSGAQRTVDFIRANLTSSVVATASAHGQLTTLRPVEYKFVGNPSSRRNRALPRITMDTEEVPQEENHWK</sequence>
<accession>A0A9N7Y4T0</accession>
<feature type="region of interest" description="Disordered" evidence="1">
    <location>
        <begin position="1"/>
        <end position="37"/>
    </location>
</feature>
<comment type="caution">
    <text evidence="2">The sequence shown here is derived from an EMBL/GenBank/DDBJ whole genome shotgun (WGS) entry which is preliminary data.</text>
</comment>
<evidence type="ECO:0000313" key="2">
    <source>
        <dbReference type="EMBL" id="CAB1412382.1"/>
    </source>
</evidence>
<feature type="region of interest" description="Disordered" evidence="1">
    <location>
        <begin position="75"/>
        <end position="103"/>
    </location>
</feature>
<reference evidence="2" key="1">
    <citation type="submission" date="2020-03" db="EMBL/GenBank/DDBJ databases">
        <authorList>
            <person name="Weist P."/>
        </authorList>
    </citation>
    <scope>NUCLEOTIDE SEQUENCE</scope>
</reference>
<protein>
    <submittedName>
        <fullName evidence="2">Uncharacterized protein</fullName>
    </submittedName>
</protein>